<dbReference type="SUPFAM" id="SSF51998">
    <property type="entry name" value="PFL-like glycyl radical enzymes"/>
    <property type="match status" value="1"/>
</dbReference>
<reference evidence="18 19" key="1">
    <citation type="submission" date="2014-09" db="EMBL/GenBank/DDBJ databases">
        <title>Complete genome sequence of Endomicrobium proavitum.</title>
        <authorList>
            <person name="Zheng H."/>
        </authorList>
    </citation>
    <scope>NUCLEOTIDE SEQUENCE [LARGE SCALE GENOMIC DNA]</scope>
    <source>
        <strain evidence="18 19">Rsa215</strain>
    </source>
</reference>
<gene>
    <name evidence="18" type="primary">nrdE</name>
    <name evidence="18" type="ORF">Epro_0655</name>
</gene>
<dbReference type="PATRIC" id="fig|1408281.3.peg.670"/>
<dbReference type="GO" id="GO:0009263">
    <property type="term" value="P:deoxyribonucleotide biosynthetic process"/>
    <property type="evidence" value="ECO:0007669"/>
    <property type="project" value="UniProtKB-KW"/>
</dbReference>
<comment type="catalytic activity">
    <reaction evidence="12 13">
        <text>a 2'-deoxyribonucleoside 5'-diphosphate + [thioredoxin]-disulfide + H2O = a ribonucleoside 5'-diphosphate + [thioredoxin]-dithiol</text>
        <dbReference type="Rhea" id="RHEA:23252"/>
        <dbReference type="Rhea" id="RHEA-COMP:10698"/>
        <dbReference type="Rhea" id="RHEA-COMP:10700"/>
        <dbReference type="ChEBI" id="CHEBI:15377"/>
        <dbReference type="ChEBI" id="CHEBI:29950"/>
        <dbReference type="ChEBI" id="CHEBI:50058"/>
        <dbReference type="ChEBI" id="CHEBI:57930"/>
        <dbReference type="ChEBI" id="CHEBI:73316"/>
        <dbReference type="EC" id="1.17.4.1"/>
    </reaction>
</comment>
<dbReference type="InterPro" id="IPR000788">
    <property type="entry name" value="RNR_lg_C"/>
</dbReference>
<evidence type="ECO:0000256" key="7">
    <source>
        <dbReference type="ARBA" id="ARBA00023002"/>
    </source>
</evidence>
<dbReference type="Pfam" id="PF12637">
    <property type="entry name" value="TSCPD"/>
    <property type="match status" value="1"/>
</dbReference>
<dbReference type="PRINTS" id="PR01183">
    <property type="entry name" value="RIBORDTASEM1"/>
</dbReference>
<dbReference type="AlphaFoldDB" id="A0A0G3WKN9"/>
<dbReference type="NCBIfam" id="NF006417">
    <property type="entry name" value="PRK08665.1"/>
    <property type="match status" value="1"/>
</dbReference>
<feature type="domain" description="Ribonucleotide reductase large subunit C-terminal" evidence="16">
    <location>
        <begin position="100"/>
        <end position="565"/>
    </location>
</feature>
<accession>A0A0G3WKN9</accession>
<dbReference type="KEGG" id="epo:Epro_0655"/>
<keyword evidence="3 13" id="KW-0846">Cobalamin</keyword>
<dbReference type="SUPFAM" id="SSF48168">
    <property type="entry name" value="R1 subunit of ribonucleotide reductase, N-terminal domain"/>
    <property type="match status" value="1"/>
</dbReference>
<evidence type="ECO:0000256" key="5">
    <source>
        <dbReference type="ARBA" id="ARBA00022741"/>
    </source>
</evidence>
<evidence type="ECO:0000256" key="6">
    <source>
        <dbReference type="ARBA" id="ARBA00022840"/>
    </source>
</evidence>
<keyword evidence="19" id="KW-1185">Reference proteome</keyword>
<dbReference type="CDD" id="cd02888">
    <property type="entry name" value="RNR_II_dimer"/>
    <property type="match status" value="1"/>
</dbReference>
<dbReference type="GO" id="GO:0004748">
    <property type="term" value="F:ribonucleoside-diphosphate reductase activity, thioredoxin disulfide as acceptor"/>
    <property type="evidence" value="ECO:0007669"/>
    <property type="project" value="UniProtKB-EC"/>
</dbReference>
<evidence type="ECO:0000256" key="14">
    <source>
        <dbReference type="SAM" id="MobiDB-lite"/>
    </source>
</evidence>
<keyword evidence="9" id="KW-1015">Disulfide bond</keyword>
<dbReference type="FunFam" id="3.20.70.20:FF:000018">
    <property type="entry name" value="Vitamin B12-dependent ribonucleotide reductase"/>
    <property type="match status" value="1"/>
</dbReference>
<name>A0A0G3WKN9_9BACT</name>
<evidence type="ECO:0000259" key="15">
    <source>
        <dbReference type="Pfam" id="PF00317"/>
    </source>
</evidence>
<evidence type="ECO:0000256" key="2">
    <source>
        <dbReference type="ARBA" id="ARBA00007405"/>
    </source>
</evidence>
<evidence type="ECO:0000313" key="18">
    <source>
        <dbReference type="EMBL" id="AKL98034.1"/>
    </source>
</evidence>
<keyword evidence="5 13" id="KW-0547">Nucleotide-binding</keyword>
<organism evidence="18 19">
    <name type="scientific">Endomicrobium proavitum</name>
    <dbReference type="NCBI Taxonomy" id="1408281"/>
    <lineage>
        <taxon>Bacteria</taxon>
        <taxon>Pseudomonadati</taxon>
        <taxon>Elusimicrobiota</taxon>
        <taxon>Endomicrobiia</taxon>
        <taxon>Endomicrobiales</taxon>
        <taxon>Endomicrobiaceae</taxon>
        <taxon>Endomicrobium</taxon>
    </lineage>
</organism>
<keyword evidence="6" id="KW-0067">ATP-binding</keyword>
<dbReference type="Gene3D" id="3.20.70.20">
    <property type="match status" value="1"/>
</dbReference>
<dbReference type="InterPro" id="IPR050862">
    <property type="entry name" value="RdRp_reductase_class-2"/>
</dbReference>
<evidence type="ECO:0000259" key="16">
    <source>
        <dbReference type="Pfam" id="PF02867"/>
    </source>
</evidence>
<evidence type="ECO:0000256" key="13">
    <source>
        <dbReference type="RuleBase" id="RU364064"/>
    </source>
</evidence>
<keyword evidence="4 13" id="KW-0237">DNA synthesis</keyword>
<dbReference type="UniPathway" id="UPA00326"/>
<dbReference type="NCBIfam" id="TIGR02504">
    <property type="entry name" value="NrdJ_Z"/>
    <property type="match status" value="1"/>
</dbReference>
<dbReference type="PANTHER" id="PTHR43371:SF1">
    <property type="entry name" value="RIBONUCLEOSIDE-DIPHOSPHATE REDUCTASE"/>
    <property type="match status" value="1"/>
</dbReference>
<evidence type="ECO:0000256" key="8">
    <source>
        <dbReference type="ARBA" id="ARBA00023116"/>
    </source>
</evidence>
<evidence type="ECO:0000256" key="4">
    <source>
        <dbReference type="ARBA" id="ARBA00022634"/>
    </source>
</evidence>
<evidence type="ECO:0000256" key="11">
    <source>
        <dbReference type="ARBA" id="ARBA00025437"/>
    </source>
</evidence>
<evidence type="ECO:0000256" key="12">
    <source>
        <dbReference type="ARBA" id="ARBA00047754"/>
    </source>
</evidence>
<dbReference type="InterPro" id="IPR013344">
    <property type="entry name" value="RNR_NrdJ/NrdZ"/>
</dbReference>
<dbReference type="InterPro" id="IPR013509">
    <property type="entry name" value="RNR_lsu_N"/>
</dbReference>
<keyword evidence="7 13" id="KW-0560">Oxidoreductase</keyword>
<comment type="cofactor">
    <cofactor evidence="1 13">
        <name>adenosylcob(III)alamin</name>
        <dbReference type="ChEBI" id="CHEBI:18408"/>
    </cofactor>
</comment>
<dbReference type="InterPro" id="IPR008926">
    <property type="entry name" value="RNR_R1-su_N"/>
</dbReference>
<dbReference type="InterPro" id="IPR024434">
    <property type="entry name" value="TSCPD_dom"/>
</dbReference>
<evidence type="ECO:0000256" key="10">
    <source>
        <dbReference type="ARBA" id="ARBA00023285"/>
    </source>
</evidence>
<dbReference type="EMBL" id="CP009498">
    <property type="protein sequence ID" value="AKL98034.1"/>
    <property type="molecule type" value="Genomic_DNA"/>
</dbReference>
<feature type="region of interest" description="Disordered" evidence="14">
    <location>
        <begin position="718"/>
        <end position="737"/>
    </location>
</feature>
<keyword evidence="10 13" id="KW-0170">Cobalt</keyword>
<dbReference type="PANTHER" id="PTHR43371">
    <property type="entry name" value="VITAMIN B12-DEPENDENT RIBONUCLEOTIDE REDUCTASE"/>
    <property type="match status" value="1"/>
</dbReference>
<evidence type="ECO:0000256" key="9">
    <source>
        <dbReference type="ARBA" id="ARBA00023157"/>
    </source>
</evidence>
<evidence type="ECO:0000259" key="17">
    <source>
        <dbReference type="Pfam" id="PF12637"/>
    </source>
</evidence>
<dbReference type="GO" id="GO:0071897">
    <property type="term" value="P:DNA biosynthetic process"/>
    <property type="evidence" value="ECO:0007669"/>
    <property type="project" value="UniProtKB-KW"/>
</dbReference>
<feature type="domain" description="TSCPD" evidence="17">
    <location>
        <begin position="593"/>
        <end position="697"/>
    </location>
</feature>
<feature type="domain" description="Ribonucleotide reductase large subunit N-terminal" evidence="15">
    <location>
        <begin position="18"/>
        <end position="96"/>
    </location>
</feature>
<dbReference type="EC" id="1.17.4.1" evidence="13"/>
<dbReference type="Pfam" id="PF02867">
    <property type="entry name" value="Ribonuc_red_lgC"/>
    <property type="match status" value="1"/>
</dbReference>
<sequence>MAISKKEELISQTPAALEKNALTVLEKRYLQKDENGNINETPEDLFYRVAENISQADKIYDKDADTDSLAKEFYLAMSSLDFLPNSPTLMNAGRHLQQLSACFVLPIEDSMDSIFETLKNTALIHKSGGGTGFSFSRLRPKSDQVKTTSGVSSGPVSFMQVFNSATEAIKQGGTRRGANMGMLRVDHPDILEFISCKDDTKNLTNFNISVAVTKEFMDAVEDDEDYNLYNPRNGEVAGKLNAKEVFNKIVDQAWKNGEPGIVFIDRMNDGNPTPEVGLIESTNPCGEQPLLPYESCNLGSINLGHFVKDGDVDWEKLEKTVRTAVHFLDNVIDMNNYPIQKIGETTRSNRKIGLGVMGWADLLMYLNISYGSHDSLMLAEKLMGFIQTKSHEFSQELALKRGAFPNFKKSVYVKGSPIRNATTTTIAPTGTIGIIASASGGIEPIFALVYRRANCLDNEDMFVINPYFEKFAKEHGFYSTELMDKVSKTGSVHGLKEIPEKYRKIFVTAQDISPDDHIRMQAAFQKFTDNAVSKTVNFQNSATKEDVKKVYILSYKMGCKGVTVYRDGSREGVLITGEKKETAVAAEVKEKKPRTRPRKTSGFTFLMHTGCGKMYVTINEDENGACELFTQLGKSGGCTSSQSEAIARLISLALRSGVNQDEIISQLKGIRCPSPTLAEGGAILSCADAVAKAMEAYAKEKQAPALFDNAVVTAADPYPEASPEKKSAYSKDSKQNFSGSCPQCPECGEMLTFEEGCQKCNSCGYSKCW</sequence>
<evidence type="ECO:0000256" key="1">
    <source>
        <dbReference type="ARBA" id="ARBA00001922"/>
    </source>
</evidence>
<evidence type="ECO:0000256" key="3">
    <source>
        <dbReference type="ARBA" id="ARBA00022628"/>
    </source>
</evidence>
<dbReference type="OrthoDB" id="9762933at2"/>
<feature type="compositionally biased region" description="Basic and acidic residues" evidence="14">
    <location>
        <begin position="722"/>
        <end position="734"/>
    </location>
</feature>
<dbReference type="RefSeq" id="WP_052570577.1">
    <property type="nucleotide sequence ID" value="NZ_CP009498.1"/>
</dbReference>
<proteinExistence type="inferred from homology"/>
<keyword evidence="8" id="KW-0215">Deoxyribonucleotide synthesis</keyword>
<dbReference type="GO" id="GO:0031419">
    <property type="term" value="F:cobalamin binding"/>
    <property type="evidence" value="ECO:0007669"/>
    <property type="project" value="UniProtKB-KW"/>
</dbReference>
<dbReference type="GO" id="GO:0005524">
    <property type="term" value="F:ATP binding"/>
    <property type="evidence" value="ECO:0007669"/>
    <property type="project" value="UniProtKB-KW"/>
</dbReference>
<dbReference type="Proteomes" id="UP000035337">
    <property type="component" value="Chromosome"/>
</dbReference>
<comment type="similarity">
    <text evidence="2 13">Belongs to the ribonucleoside diphosphate reductase class-2 family.</text>
</comment>
<comment type="function">
    <text evidence="11 13">Catalyzes the reduction of ribonucleotides to deoxyribonucleotides. May function to provide a pool of deoxyribonucleotide precursors for DNA repair during oxygen limitation and/or for immediate growth after restoration of oxygen.</text>
</comment>
<dbReference type="Pfam" id="PF00317">
    <property type="entry name" value="Ribonuc_red_lgN"/>
    <property type="match status" value="1"/>
</dbReference>
<evidence type="ECO:0000313" key="19">
    <source>
        <dbReference type="Proteomes" id="UP000035337"/>
    </source>
</evidence>
<protein>
    <recommendedName>
        <fullName evidence="13">Vitamin B12-dependent ribonucleotide reductase</fullName>
        <ecNumber evidence="13">1.17.4.1</ecNumber>
    </recommendedName>
</protein>
<dbReference type="STRING" id="1408281.Epro_0655"/>